<dbReference type="EMBL" id="WTUW01000002">
    <property type="protein sequence ID" value="MZR30993.1"/>
    <property type="molecule type" value="Genomic_DNA"/>
</dbReference>
<reference evidence="1 2" key="1">
    <citation type="submission" date="2019-12" db="EMBL/GenBank/DDBJ databases">
        <title>Snethiella sp. nov. sp. isolated from sea sand.</title>
        <authorList>
            <person name="Kim J."/>
            <person name="Jeong S.E."/>
            <person name="Jung H.S."/>
            <person name="Jeon C.O."/>
        </authorList>
    </citation>
    <scope>NUCLEOTIDE SEQUENCE [LARGE SCALE GENOMIC DNA]</scope>
    <source>
        <strain evidence="1 2">DP05</strain>
    </source>
</reference>
<proteinExistence type="predicted"/>
<evidence type="ECO:0000313" key="2">
    <source>
        <dbReference type="Proteomes" id="UP000476030"/>
    </source>
</evidence>
<keyword evidence="2" id="KW-1185">Reference proteome</keyword>
<accession>A0A6L8W923</accession>
<dbReference type="Proteomes" id="UP000476030">
    <property type="component" value="Unassembled WGS sequence"/>
</dbReference>
<dbReference type="RefSeq" id="WP_161315531.1">
    <property type="nucleotide sequence ID" value="NZ_WTUW01000002.1"/>
</dbReference>
<comment type="caution">
    <text evidence="1">The sequence shown here is derived from an EMBL/GenBank/DDBJ whole genome shotgun (WGS) entry which is preliminary data.</text>
</comment>
<evidence type="ECO:0000313" key="1">
    <source>
        <dbReference type="EMBL" id="MZR30993.1"/>
    </source>
</evidence>
<organism evidence="1 2">
    <name type="scientific">Sneathiella litorea</name>
    <dbReference type="NCBI Taxonomy" id="2606216"/>
    <lineage>
        <taxon>Bacteria</taxon>
        <taxon>Pseudomonadati</taxon>
        <taxon>Pseudomonadota</taxon>
        <taxon>Alphaproteobacteria</taxon>
        <taxon>Sneathiellales</taxon>
        <taxon>Sneathiellaceae</taxon>
        <taxon>Sneathiella</taxon>
    </lineage>
</organism>
<dbReference type="AlphaFoldDB" id="A0A6L8W923"/>
<name>A0A6L8W923_9PROT</name>
<protein>
    <submittedName>
        <fullName evidence="1">Uncharacterized protein</fullName>
    </submittedName>
</protein>
<gene>
    <name evidence="1" type="ORF">GQE98_10145</name>
</gene>
<sequence>MRQQEMATLVEGLKSEFSKAPRLNRKSIADRATGTNIAALDLILETTGTEQEGPATREQAQTLKALSHEFKEISGIIDGLGAR</sequence>